<protein>
    <recommendedName>
        <fullName evidence="2">Lysozyme inhibitor LprI-like N-terminal domain-containing protein</fullName>
    </recommendedName>
</protein>
<feature type="domain" description="Lysozyme inhibitor LprI-like N-terminal" evidence="2">
    <location>
        <begin position="45"/>
        <end position="129"/>
    </location>
</feature>
<gene>
    <name evidence="3" type="ORF">OR613_15680</name>
</gene>
<dbReference type="AlphaFoldDB" id="A0AAJ5QPG0"/>
<dbReference type="Pfam" id="PF07007">
    <property type="entry name" value="LprI"/>
    <property type="match status" value="1"/>
</dbReference>
<reference evidence="3 4" key="1">
    <citation type="journal article" date="2023" name="Microbiol. Resour. Announc.">
        <title>Complete Genome Sequence of the First Colistin-Resistant Raoultella electrica Strain.</title>
        <authorList>
            <person name="Aldeia C."/>
            <person name="Campos-Madueno E.I."/>
            <person name="Sendi P."/>
            <person name="Endimiani A."/>
        </authorList>
    </citation>
    <scope>NUCLEOTIDE SEQUENCE [LARGE SCALE GENOMIC DNA]</scope>
    <source>
        <strain evidence="3 4">S2-IND-01-C</strain>
    </source>
</reference>
<organism evidence="3 4">
    <name type="scientific">Klebsiella electrica</name>
    <dbReference type="NCBI Taxonomy" id="1259973"/>
    <lineage>
        <taxon>Bacteria</taxon>
        <taxon>Pseudomonadati</taxon>
        <taxon>Pseudomonadota</taxon>
        <taxon>Gammaproteobacteria</taxon>
        <taxon>Enterobacterales</taxon>
        <taxon>Enterobacteriaceae</taxon>
        <taxon>Klebsiella/Raoultella group</taxon>
        <taxon>Klebsiella</taxon>
    </lineage>
</organism>
<evidence type="ECO:0000313" key="3">
    <source>
        <dbReference type="EMBL" id="WBW59476.1"/>
    </source>
</evidence>
<keyword evidence="4" id="KW-1185">Reference proteome</keyword>
<accession>A0AAJ5QPG0</accession>
<dbReference type="EMBL" id="CP112887">
    <property type="protein sequence ID" value="WBW59476.1"/>
    <property type="molecule type" value="Genomic_DNA"/>
</dbReference>
<proteinExistence type="predicted"/>
<dbReference type="InterPro" id="IPR009739">
    <property type="entry name" value="LprI-like_N"/>
</dbReference>
<feature type="signal peptide" evidence="1">
    <location>
        <begin position="1"/>
        <end position="19"/>
    </location>
</feature>
<evidence type="ECO:0000256" key="1">
    <source>
        <dbReference type="SAM" id="SignalP"/>
    </source>
</evidence>
<keyword evidence="1" id="KW-0732">Signal</keyword>
<feature type="chain" id="PRO_5042542284" description="Lysozyme inhibitor LprI-like N-terminal domain-containing protein" evidence="1">
    <location>
        <begin position="20"/>
        <end position="167"/>
    </location>
</feature>
<dbReference type="Proteomes" id="UP001210130">
    <property type="component" value="Chromosome"/>
</dbReference>
<sequence>MKWLTFISLALCLPIVSYAADDRNQPGSILNEGVETFSIACAGMPQETTLDMDACMDVQLKQLSWVKDKYLARALNRLQQDNKDSPPRLQELTRALNDESQAWDTLIDKAAASTKADSAGGTISAVSISLRQIGLIELQIHDIWDHWLRFEDATPPLLPEPKFKSAS</sequence>
<dbReference type="RefSeq" id="WP_141964873.1">
    <property type="nucleotide sequence ID" value="NZ_CP041247.1"/>
</dbReference>
<evidence type="ECO:0000259" key="2">
    <source>
        <dbReference type="Pfam" id="PF07007"/>
    </source>
</evidence>
<name>A0AAJ5QPG0_9ENTR</name>
<evidence type="ECO:0000313" key="4">
    <source>
        <dbReference type="Proteomes" id="UP001210130"/>
    </source>
</evidence>